<dbReference type="GO" id="GO:0051301">
    <property type="term" value="P:cell division"/>
    <property type="evidence" value="ECO:0007669"/>
    <property type="project" value="UniProtKB-KW"/>
</dbReference>
<dbReference type="CDD" id="cd03785">
    <property type="entry name" value="GT28_MurG"/>
    <property type="match status" value="1"/>
</dbReference>
<dbReference type="AlphaFoldDB" id="A0A9X4KP55"/>
<feature type="domain" description="Glycosyl transferase family 28 C-terminal" evidence="12">
    <location>
        <begin position="190"/>
        <end position="354"/>
    </location>
</feature>
<accession>A0A9X4KP55</accession>
<feature type="domain" description="Glycosyltransferase family 28 N-terminal" evidence="11">
    <location>
        <begin position="3"/>
        <end position="142"/>
    </location>
</feature>
<keyword evidence="2 10" id="KW-0132">Cell division</keyword>
<feature type="binding site" evidence="10">
    <location>
        <position position="196"/>
    </location>
    <ligand>
        <name>UDP-N-acetyl-alpha-D-glucosamine</name>
        <dbReference type="ChEBI" id="CHEBI:57705"/>
    </ligand>
</feature>
<reference evidence="13 14" key="1">
    <citation type="submission" date="2022-10" db="EMBL/GenBank/DDBJ databases">
        <title>Comparative genomic analysis of Cohnella hashimotonis sp. nov., isolated from the International Space Station.</title>
        <authorList>
            <person name="Simpson A."/>
            <person name="Venkateswaran K."/>
        </authorList>
    </citation>
    <scope>NUCLEOTIDE SEQUENCE [LARGE SCALE GENOMIC DNA]</scope>
    <source>
        <strain evidence="13 14">DSM 18997</strain>
    </source>
</reference>
<dbReference type="GO" id="GO:0009252">
    <property type="term" value="P:peptidoglycan biosynthetic process"/>
    <property type="evidence" value="ECO:0007669"/>
    <property type="project" value="UniProtKB-UniRule"/>
</dbReference>
<dbReference type="GO" id="GO:0050511">
    <property type="term" value="F:undecaprenyldiphospho-muramoylpentapeptide beta-N-acetylglucosaminyltransferase activity"/>
    <property type="evidence" value="ECO:0007669"/>
    <property type="project" value="UniProtKB-UniRule"/>
</dbReference>
<dbReference type="RefSeq" id="WP_277567081.1">
    <property type="nucleotide sequence ID" value="NZ_JAPDHZ010000004.1"/>
</dbReference>
<evidence type="ECO:0000256" key="9">
    <source>
        <dbReference type="ARBA" id="ARBA00023316"/>
    </source>
</evidence>
<name>A0A9X4KP55_9BACL</name>
<gene>
    <name evidence="10 13" type="primary">murG</name>
    <name evidence="13" type="ORF">OMP38_22325</name>
</gene>
<keyword evidence="5 10" id="KW-0133">Cell shape</keyword>
<comment type="pathway">
    <text evidence="10">Cell wall biogenesis; peptidoglycan biosynthesis.</text>
</comment>
<evidence type="ECO:0000256" key="5">
    <source>
        <dbReference type="ARBA" id="ARBA00022960"/>
    </source>
</evidence>
<comment type="subcellular location">
    <subcellularLocation>
        <location evidence="10">Cell membrane</location>
        <topology evidence="10">Peripheral membrane protein</topology>
        <orientation evidence="10">Cytoplasmic side</orientation>
    </subcellularLocation>
</comment>
<proteinExistence type="inferred from homology"/>
<dbReference type="GO" id="GO:0005886">
    <property type="term" value="C:plasma membrane"/>
    <property type="evidence" value="ECO:0007669"/>
    <property type="project" value="UniProtKB-SubCell"/>
</dbReference>
<evidence type="ECO:0000259" key="12">
    <source>
        <dbReference type="Pfam" id="PF04101"/>
    </source>
</evidence>
<evidence type="ECO:0000256" key="8">
    <source>
        <dbReference type="ARBA" id="ARBA00023306"/>
    </source>
</evidence>
<dbReference type="GO" id="GO:0071555">
    <property type="term" value="P:cell wall organization"/>
    <property type="evidence" value="ECO:0007669"/>
    <property type="project" value="UniProtKB-KW"/>
</dbReference>
<comment type="caution">
    <text evidence="10">Lacks conserved residue(s) required for the propagation of feature annotation.</text>
</comment>
<dbReference type="Gene3D" id="3.40.50.2000">
    <property type="entry name" value="Glycogen Phosphorylase B"/>
    <property type="match status" value="2"/>
</dbReference>
<dbReference type="EC" id="2.4.1.227" evidence="10"/>
<dbReference type="GO" id="GO:0005975">
    <property type="term" value="P:carbohydrate metabolic process"/>
    <property type="evidence" value="ECO:0007669"/>
    <property type="project" value="InterPro"/>
</dbReference>
<dbReference type="NCBIfam" id="TIGR01133">
    <property type="entry name" value="murG"/>
    <property type="match status" value="1"/>
</dbReference>
<dbReference type="Proteomes" id="UP001153387">
    <property type="component" value="Unassembled WGS sequence"/>
</dbReference>
<evidence type="ECO:0000259" key="11">
    <source>
        <dbReference type="Pfam" id="PF03033"/>
    </source>
</evidence>
<evidence type="ECO:0000256" key="3">
    <source>
        <dbReference type="ARBA" id="ARBA00022676"/>
    </source>
</evidence>
<feature type="binding site" evidence="10">
    <location>
        <position position="124"/>
    </location>
    <ligand>
        <name>UDP-N-acetyl-alpha-D-glucosamine</name>
        <dbReference type="ChEBI" id="CHEBI:57705"/>
    </ligand>
</feature>
<evidence type="ECO:0000256" key="2">
    <source>
        <dbReference type="ARBA" id="ARBA00022618"/>
    </source>
</evidence>
<evidence type="ECO:0000313" key="13">
    <source>
        <dbReference type="EMBL" id="MDG0793275.1"/>
    </source>
</evidence>
<keyword evidence="1 10" id="KW-1003">Cell membrane</keyword>
<feature type="binding site" evidence="10">
    <location>
        <begin position="10"/>
        <end position="12"/>
    </location>
    <ligand>
        <name>UDP-N-acetyl-alpha-D-glucosamine</name>
        <dbReference type="ChEBI" id="CHEBI:57705"/>
    </ligand>
</feature>
<keyword evidence="14" id="KW-1185">Reference proteome</keyword>
<comment type="similarity">
    <text evidence="10">Belongs to the glycosyltransferase 28 family. MurG subfamily.</text>
</comment>
<keyword evidence="4 10" id="KW-0808">Transferase</keyword>
<dbReference type="InterPro" id="IPR006009">
    <property type="entry name" value="GlcNAc_MurG"/>
</dbReference>
<sequence length="372" mass="39653">MRIVLTGGGTGGHIYPALAIGREAERRDPGSELLYIGTKRGLESRIVPERGVRFESIDITGIRRSLSLENVRTALRFVRGVRRAKSLLREFRPDAVVGTGGYVCGPVVYAAAKLGIPTLLHEQNVVPGLTNKFLSRYADAVAVSFADSKPHFARVKSVEYAGNPCATAILGGDPIRGYASLGLSPGTRFVLIVGGSRGAQTLNRAAGEAAAKLVGLPDVHFVFASGERYYEELKAEIDRIADPAVASRLHVKPYISNMAEVLAATSLVVGRAGASFIAEFAALGVPAIYVPSPNVTNNHQQANAESVVRVGGGMMILERELTGAKLYEAVAGIMGDESRRVKMAEAAKSIGMPEAAGVIYDQLQRIVRRART</sequence>
<evidence type="ECO:0000256" key="1">
    <source>
        <dbReference type="ARBA" id="ARBA00022475"/>
    </source>
</evidence>
<dbReference type="GO" id="GO:0008360">
    <property type="term" value="P:regulation of cell shape"/>
    <property type="evidence" value="ECO:0007669"/>
    <property type="project" value="UniProtKB-KW"/>
</dbReference>
<feature type="binding site" evidence="10">
    <location>
        <position position="300"/>
    </location>
    <ligand>
        <name>UDP-N-acetyl-alpha-D-glucosamine</name>
        <dbReference type="ChEBI" id="CHEBI:57705"/>
    </ligand>
</feature>
<dbReference type="Pfam" id="PF04101">
    <property type="entry name" value="Glyco_tran_28_C"/>
    <property type="match status" value="1"/>
</dbReference>
<evidence type="ECO:0000313" key="14">
    <source>
        <dbReference type="Proteomes" id="UP001153387"/>
    </source>
</evidence>
<keyword evidence="7 10" id="KW-0472">Membrane</keyword>
<dbReference type="InterPro" id="IPR004276">
    <property type="entry name" value="GlycoTrans_28_N"/>
</dbReference>
<dbReference type="SUPFAM" id="SSF53756">
    <property type="entry name" value="UDP-Glycosyltransferase/glycogen phosphorylase"/>
    <property type="match status" value="1"/>
</dbReference>
<organism evidence="13 14">
    <name type="scientific">Cohnella ginsengisoli</name>
    <dbReference type="NCBI Taxonomy" id="425004"/>
    <lineage>
        <taxon>Bacteria</taxon>
        <taxon>Bacillati</taxon>
        <taxon>Bacillota</taxon>
        <taxon>Bacilli</taxon>
        <taxon>Bacillales</taxon>
        <taxon>Paenibacillaceae</taxon>
        <taxon>Cohnella</taxon>
    </lineage>
</organism>
<comment type="catalytic activity">
    <reaction evidence="10">
        <text>di-trans,octa-cis-undecaprenyl diphospho-N-acetyl-alpha-D-muramoyl-L-alanyl-D-glutamyl-meso-2,6-diaminopimeloyl-D-alanyl-D-alanine + UDP-N-acetyl-alpha-D-glucosamine = di-trans,octa-cis-undecaprenyl diphospho-[N-acetyl-alpha-D-glucosaminyl-(1-&gt;4)]-N-acetyl-alpha-D-muramoyl-L-alanyl-D-glutamyl-meso-2,6-diaminopimeloyl-D-alanyl-D-alanine + UDP + H(+)</text>
        <dbReference type="Rhea" id="RHEA:31227"/>
        <dbReference type="ChEBI" id="CHEBI:15378"/>
        <dbReference type="ChEBI" id="CHEBI:57705"/>
        <dbReference type="ChEBI" id="CHEBI:58223"/>
        <dbReference type="ChEBI" id="CHEBI:61387"/>
        <dbReference type="ChEBI" id="CHEBI:61388"/>
        <dbReference type="EC" id="2.4.1.227"/>
    </reaction>
</comment>
<dbReference type="Pfam" id="PF03033">
    <property type="entry name" value="Glyco_transf_28"/>
    <property type="match status" value="1"/>
</dbReference>
<keyword evidence="9 10" id="KW-0961">Cell wall biogenesis/degradation</keyword>
<protein>
    <recommendedName>
        <fullName evidence="10">UDP-N-acetylglucosamine--N-acetylmuramyl-(pentapeptide) pyrophosphoryl-undecaprenol N-acetylglucosamine transferase</fullName>
        <ecNumber evidence="10">2.4.1.227</ecNumber>
    </recommendedName>
    <alternativeName>
        <fullName evidence="10">Undecaprenyl-PP-MurNAc-pentapeptide-UDPGlcNAc GlcNAc transferase</fullName>
    </alternativeName>
</protein>
<dbReference type="HAMAP" id="MF_00033">
    <property type="entry name" value="MurG"/>
    <property type="match status" value="1"/>
</dbReference>
<keyword evidence="6 10" id="KW-0573">Peptidoglycan synthesis</keyword>
<evidence type="ECO:0000256" key="4">
    <source>
        <dbReference type="ARBA" id="ARBA00022679"/>
    </source>
</evidence>
<comment type="caution">
    <text evidence="13">The sequence shown here is derived from an EMBL/GenBank/DDBJ whole genome shotgun (WGS) entry which is preliminary data.</text>
</comment>
<keyword evidence="8 10" id="KW-0131">Cell cycle</keyword>
<comment type="function">
    <text evidence="10">Cell wall formation. Catalyzes the transfer of a GlcNAc subunit on undecaprenyl-pyrophosphoryl-MurNAc-pentapeptide (lipid intermediate I) to form undecaprenyl-pyrophosphoryl-MurNAc-(pentapeptide)GlcNAc (lipid intermediate II).</text>
</comment>
<dbReference type="PANTHER" id="PTHR21015">
    <property type="entry name" value="UDP-N-ACETYLGLUCOSAMINE--N-ACETYLMURAMYL-(PENTAPEPTIDE) PYROPHOSPHORYL-UNDECAPRENOL N-ACETYLGLUCOSAMINE TRANSFERASE 1"/>
    <property type="match status" value="1"/>
</dbReference>
<dbReference type="InterPro" id="IPR007235">
    <property type="entry name" value="Glyco_trans_28_C"/>
</dbReference>
<dbReference type="EMBL" id="JAPDHZ010000004">
    <property type="protein sequence ID" value="MDG0793275.1"/>
    <property type="molecule type" value="Genomic_DNA"/>
</dbReference>
<keyword evidence="3 10" id="KW-0328">Glycosyltransferase</keyword>
<evidence type="ECO:0000256" key="10">
    <source>
        <dbReference type="HAMAP-Rule" id="MF_00033"/>
    </source>
</evidence>
<dbReference type="PANTHER" id="PTHR21015:SF22">
    <property type="entry name" value="GLYCOSYLTRANSFERASE"/>
    <property type="match status" value="1"/>
</dbReference>
<evidence type="ECO:0000256" key="7">
    <source>
        <dbReference type="ARBA" id="ARBA00023136"/>
    </source>
</evidence>
<evidence type="ECO:0000256" key="6">
    <source>
        <dbReference type="ARBA" id="ARBA00022984"/>
    </source>
</evidence>
<feature type="binding site" evidence="10">
    <location>
        <position position="255"/>
    </location>
    <ligand>
        <name>UDP-N-acetyl-alpha-D-glucosamine</name>
        <dbReference type="ChEBI" id="CHEBI:57705"/>
    </ligand>
</feature>